<evidence type="ECO:0000259" key="8">
    <source>
        <dbReference type="Pfam" id="PF17042"/>
    </source>
</evidence>
<dbReference type="Pfam" id="PF07005">
    <property type="entry name" value="SBD_N"/>
    <property type="match status" value="1"/>
</dbReference>
<keyword evidence="10" id="KW-1185">Reference proteome</keyword>
<reference evidence="9 10" key="1">
    <citation type="submission" date="2021-03" db="EMBL/GenBank/DDBJ databases">
        <title>Sequencing the genomes of 1000 actinobacteria strains.</title>
        <authorList>
            <person name="Klenk H.-P."/>
        </authorList>
    </citation>
    <scope>NUCLEOTIDE SEQUENCE [LARGE SCALE GENOMIC DNA]</scope>
    <source>
        <strain evidence="9 10">DSM 18824</strain>
    </source>
</reference>
<keyword evidence="5" id="KW-0067">ATP-binding</keyword>
<evidence type="ECO:0000256" key="2">
    <source>
        <dbReference type="ARBA" id="ARBA00022679"/>
    </source>
</evidence>
<keyword evidence="6" id="KW-0119">Carbohydrate metabolism</keyword>
<keyword evidence="4" id="KW-0418">Kinase</keyword>
<evidence type="ECO:0000313" key="9">
    <source>
        <dbReference type="EMBL" id="MBP2355031.1"/>
    </source>
</evidence>
<dbReference type="Gene3D" id="3.40.50.10840">
    <property type="entry name" value="Putative sugar-binding, N-terminal domain"/>
    <property type="match status" value="1"/>
</dbReference>
<dbReference type="Proteomes" id="UP000755585">
    <property type="component" value="Unassembled WGS sequence"/>
</dbReference>
<comment type="caution">
    <text evidence="9">The sequence shown here is derived from an EMBL/GenBank/DDBJ whole genome shotgun (WGS) entry which is preliminary data.</text>
</comment>
<organism evidence="9 10">
    <name type="scientific">Kribbella aluminosa</name>
    <dbReference type="NCBI Taxonomy" id="416017"/>
    <lineage>
        <taxon>Bacteria</taxon>
        <taxon>Bacillati</taxon>
        <taxon>Actinomycetota</taxon>
        <taxon>Actinomycetes</taxon>
        <taxon>Propionibacteriales</taxon>
        <taxon>Kribbellaceae</taxon>
        <taxon>Kribbella</taxon>
    </lineage>
</organism>
<evidence type="ECO:0000256" key="4">
    <source>
        <dbReference type="ARBA" id="ARBA00022777"/>
    </source>
</evidence>
<keyword evidence="3" id="KW-0547">Nucleotide-binding</keyword>
<protein>
    <submittedName>
        <fullName evidence="9">Uncharacterized protein YgbK (DUF1537 family)</fullName>
    </submittedName>
</protein>
<dbReference type="RefSeq" id="WP_209697755.1">
    <property type="nucleotide sequence ID" value="NZ_BAAAVU010000015.1"/>
</dbReference>
<evidence type="ECO:0000256" key="1">
    <source>
        <dbReference type="ARBA" id="ARBA00005715"/>
    </source>
</evidence>
<name>A0ABS4UTZ7_9ACTN</name>
<keyword evidence="2" id="KW-0808">Transferase</keyword>
<comment type="similarity">
    <text evidence="1">Belongs to the four-carbon acid sugar kinase family.</text>
</comment>
<evidence type="ECO:0000256" key="6">
    <source>
        <dbReference type="ARBA" id="ARBA00023277"/>
    </source>
</evidence>
<dbReference type="EMBL" id="JAGINT010000002">
    <property type="protein sequence ID" value="MBP2355031.1"/>
    <property type="molecule type" value="Genomic_DNA"/>
</dbReference>
<dbReference type="InterPro" id="IPR010737">
    <property type="entry name" value="4-carb_acid_sugar_kinase_N"/>
</dbReference>
<accession>A0ABS4UTZ7</accession>
<evidence type="ECO:0000313" key="10">
    <source>
        <dbReference type="Proteomes" id="UP000755585"/>
    </source>
</evidence>
<evidence type="ECO:0000256" key="3">
    <source>
        <dbReference type="ARBA" id="ARBA00022741"/>
    </source>
</evidence>
<dbReference type="InterPro" id="IPR031475">
    <property type="entry name" value="NBD_C"/>
</dbReference>
<proteinExistence type="inferred from homology"/>
<dbReference type="SUPFAM" id="SSF142764">
    <property type="entry name" value="YgbK-like"/>
    <property type="match status" value="1"/>
</dbReference>
<dbReference type="Pfam" id="PF17042">
    <property type="entry name" value="NBD_C"/>
    <property type="match status" value="1"/>
</dbReference>
<gene>
    <name evidence="9" type="ORF">JOF29_006141</name>
</gene>
<sequence>MTVAGFYGDDFTGSVDALLQFRRAGLSGVLVTGPAVELDGERTDVVGIAGTARSMPTEQMAAEVVPALRRLQALGPRIVQYKACSTADSAPHTGSIGRVLELAIELFPGAPVPIVFAQPDAGRYTVFGHHFARDDGVVYRLDRQPTMSAHPVTPVHESDLRLHLAEQTALELGSLQWTSYDGPLVMDADEPGVVCDAVSDDHLDRLAQAILESRQRFVIGSGGISGAIGRCADVAKRLPPLTTEAAKASGPTLVLNGSRSRLTRRQVDAAVAAGWLVLDLFAKETPDRVQTALARGSGVLVDSSVGRRTVPSAEVEDRLAAIADTSLQQRSTDGPVRLVLSGGDTSGNVLRRLGAERLRIVAQPWGNVALCHASGPAPHLQNVELVLKGGQMGHVSLFDDIRLGRPSKEAACSPTPVPALTHE</sequence>
<evidence type="ECO:0000259" key="7">
    <source>
        <dbReference type="Pfam" id="PF07005"/>
    </source>
</evidence>
<dbReference type="InterPro" id="IPR042213">
    <property type="entry name" value="NBD_C_sf"/>
</dbReference>
<dbReference type="InterPro" id="IPR037051">
    <property type="entry name" value="4-carb_acid_sugar_kinase_N_sf"/>
</dbReference>
<feature type="domain" description="Four-carbon acid sugar kinase nucleotide binding" evidence="8">
    <location>
        <begin position="253"/>
        <end position="398"/>
    </location>
</feature>
<feature type="domain" description="Four-carbon acid sugar kinase N-terminal" evidence="7">
    <location>
        <begin position="5"/>
        <end position="226"/>
    </location>
</feature>
<evidence type="ECO:0000256" key="5">
    <source>
        <dbReference type="ARBA" id="ARBA00022840"/>
    </source>
</evidence>
<dbReference type="Gene3D" id="3.40.980.20">
    <property type="entry name" value="Four-carbon acid sugar kinase, nucleotide binding domain"/>
    <property type="match status" value="1"/>
</dbReference>